<evidence type="ECO:0000256" key="9">
    <source>
        <dbReference type="ARBA" id="ARBA00023136"/>
    </source>
</evidence>
<evidence type="ECO:0000256" key="15">
    <source>
        <dbReference type="SAM" id="MobiDB-lite"/>
    </source>
</evidence>
<dbReference type="InterPro" id="IPR000488">
    <property type="entry name" value="Death_dom"/>
</dbReference>
<dbReference type="SUPFAM" id="SSF82895">
    <property type="entry name" value="TSP-1 type 1 repeat"/>
    <property type="match status" value="2"/>
</dbReference>
<dbReference type="GeneID" id="110536281"/>
<dbReference type="PROSITE" id="PS50835">
    <property type="entry name" value="IG_LIKE"/>
    <property type="match status" value="1"/>
</dbReference>
<dbReference type="InterPro" id="IPR036383">
    <property type="entry name" value="TSP1_rpt_sf"/>
</dbReference>
<evidence type="ECO:0000259" key="16">
    <source>
        <dbReference type="PROSITE" id="PS50017"/>
    </source>
</evidence>
<keyword evidence="5 14" id="KW-0812">Transmembrane</keyword>
<evidence type="ECO:0000256" key="13">
    <source>
        <dbReference type="ARBA" id="ARBA00023319"/>
    </source>
</evidence>
<feature type="compositionally biased region" description="Polar residues" evidence="15">
    <location>
        <begin position="469"/>
        <end position="481"/>
    </location>
</feature>
<dbReference type="Gene3D" id="2.20.100.10">
    <property type="entry name" value="Thrombospondin type-1 (TSP1) repeat"/>
    <property type="match status" value="2"/>
</dbReference>
<organism evidence="19 20">
    <name type="scientific">Oncorhynchus mykiss</name>
    <name type="common">Rainbow trout</name>
    <name type="synonym">Salmo gairdneri</name>
    <dbReference type="NCBI Taxonomy" id="8022"/>
    <lineage>
        <taxon>Eukaryota</taxon>
        <taxon>Metazoa</taxon>
        <taxon>Chordata</taxon>
        <taxon>Craniata</taxon>
        <taxon>Vertebrata</taxon>
        <taxon>Euteleostomi</taxon>
        <taxon>Actinopterygii</taxon>
        <taxon>Neopterygii</taxon>
        <taxon>Teleostei</taxon>
        <taxon>Protacanthopterygii</taxon>
        <taxon>Salmoniformes</taxon>
        <taxon>Salmonidae</taxon>
        <taxon>Salmoninae</taxon>
        <taxon>Oncorhynchus</taxon>
    </lineage>
</organism>
<evidence type="ECO:0000259" key="18">
    <source>
        <dbReference type="PROSITE" id="PS51145"/>
    </source>
</evidence>
<dbReference type="Pfam" id="PF25609">
    <property type="entry name" value="Unc5_NetrinR_N"/>
    <property type="match status" value="1"/>
</dbReference>
<evidence type="ECO:0000256" key="5">
    <source>
        <dbReference type="ARBA" id="ARBA00022692"/>
    </source>
</evidence>
<evidence type="ECO:0000256" key="1">
    <source>
        <dbReference type="ARBA" id="ARBA00004251"/>
    </source>
</evidence>
<dbReference type="PRINTS" id="PR01705">
    <property type="entry name" value="TSP1REPEAT"/>
</dbReference>
<accession>A0A8C7U665</accession>
<dbReference type="PANTHER" id="PTHR12582:SF5">
    <property type="entry name" value="NETRIN RECEPTOR UNC5D"/>
    <property type="match status" value="1"/>
</dbReference>
<dbReference type="SMART" id="SM00209">
    <property type="entry name" value="TSP1"/>
    <property type="match status" value="2"/>
</dbReference>
<feature type="signal peptide" evidence="14">
    <location>
        <begin position="1"/>
        <end position="28"/>
    </location>
</feature>
<dbReference type="GO" id="GO:0005886">
    <property type="term" value="C:plasma membrane"/>
    <property type="evidence" value="ECO:0007669"/>
    <property type="project" value="UniProtKB-SubCell"/>
</dbReference>
<evidence type="ECO:0000256" key="8">
    <source>
        <dbReference type="ARBA" id="ARBA00022989"/>
    </source>
</evidence>
<protein>
    <recommendedName>
        <fullName evidence="14">Netrin receptor UNC5</fullName>
    </recommendedName>
</protein>
<dbReference type="PROSITE" id="PS50017">
    <property type="entry name" value="DEATH_DOMAIN"/>
    <property type="match status" value="1"/>
</dbReference>
<evidence type="ECO:0000313" key="20">
    <source>
        <dbReference type="Proteomes" id="UP000694395"/>
    </source>
</evidence>
<keyword evidence="20" id="KW-1185">Reference proteome</keyword>
<gene>
    <name evidence="19" type="primary">LOC110536281</name>
</gene>
<dbReference type="InterPro" id="IPR003598">
    <property type="entry name" value="Ig_sub2"/>
</dbReference>
<evidence type="ECO:0000259" key="17">
    <source>
        <dbReference type="PROSITE" id="PS50835"/>
    </source>
</evidence>
<feature type="chain" id="PRO_5035489326" description="Netrin receptor UNC5" evidence="14">
    <location>
        <begin position="29"/>
        <end position="919"/>
    </location>
</feature>
<dbReference type="Pfam" id="PF17217">
    <property type="entry name" value="UPA"/>
    <property type="match status" value="1"/>
</dbReference>
<dbReference type="InterPro" id="IPR011029">
    <property type="entry name" value="DEATH-like_dom_sf"/>
</dbReference>
<evidence type="ECO:0000256" key="3">
    <source>
        <dbReference type="ARBA" id="ARBA00022473"/>
    </source>
</evidence>
<dbReference type="InterPro" id="IPR013783">
    <property type="entry name" value="Ig-like_fold"/>
</dbReference>
<keyword evidence="4" id="KW-1003">Cell membrane</keyword>
<dbReference type="InterPro" id="IPR036179">
    <property type="entry name" value="Ig-like_dom_sf"/>
</dbReference>
<evidence type="ECO:0000256" key="7">
    <source>
        <dbReference type="ARBA" id="ARBA00022737"/>
    </source>
</evidence>
<dbReference type="Proteomes" id="UP000694395">
    <property type="component" value="Chromosome 11"/>
</dbReference>
<evidence type="ECO:0000256" key="2">
    <source>
        <dbReference type="ARBA" id="ARBA00009844"/>
    </source>
</evidence>
<dbReference type="SMART" id="SM00409">
    <property type="entry name" value="IG"/>
    <property type="match status" value="1"/>
</dbReference>
<name>A0A8C7U665_ONCMY</name>
<evidence type="ECO:0000256" key="6">
    <source>
        <dbReference type="ARBA" id="ARBA00022729"/>
    </source>
</evidence>
<dbReference type="FunFam" id="1.10.533.10:FF:000001">
    <property type="entry name" value="Unc-5 netrin receptor B"/>
    <property type="match status" value="1"/>
</dbReference>
<keyword evidence="11 14" id="KW-0675">Receptor</keyword>
<keyword evidence="8 14" id="KW-1133">Transmembrane helix</keyword>
<dbReference type="FunFam" id="2.20.100.10:FF:000002">
    <property type="entry name" value="Unc-5 netrin receptor C"/>
    <property type="match status" value="1"/>
</dbReference>
<reference evidence="19" key="3">
    <citation type="submission" date="2025-09" db="UniProtKB">
        <authorList>
            <consortium name="Ensembl"/>
        </authorList>
    </citation>
    <scope>IDENTIFICATION</scope>
</reference>
<comment type="similarity">
    <text evidence="2 14">Belongs to the unc-5 family.</text>
</comment>
<keyword evidence="12" id="KW-0325">Glycoprotein</keyword>
<dbReference type="SMART" id="SM00218">
    <property type="entry name" value="ZU5"/>
    <property type="match status" value="1"/>
</dbReference>
<dbReference type="FunFam" id="2.60.40.10:FF:000039">
    <property type="entry name" value="Unc-5 netrin receptor C"/>
    <property type="match status" value="1"/>
</dbReference>
<dbReference type="FunFam" id="2.20.100.10:FF:000008">
    <property type="entry name" value="Unc-5 netrin receptor C"/>
    <property type="match status" value="1"/>
</dbReference>
<keyword evidence="3 14" id="KW-0217">Developmental protein</keyword>
<dbReference type="SUPFAM" id="SSF48726">
    <property type="entry name" value="Immunoglobulin"/>
    <property type="match status" value="2"/>
</dbReference>
<dbReference type="GeneTree" id="ENSGT00950000182815"/>
<dbReference type="InterPro" id="IPR013098">
    <property type="entry name" value="Ig_I-set"/>
</dbReference>
<sequence>MCAMTKGRYLSLGFVFLVYCTTCTTSKGATGDILPDSLPSVPGTLPHFMKEPEDAYIIKSNPIKLLCRAVPALQIFFKCNGEWVHQNEHVSREYMDQNTGLKVREVLINVSRQQVEDFHGPEDYWCLCVAWSHLGTSKSRKATVHIAYLRKNFEQDPQGKEVPIKGMIVLHCRPPEGVPAAEVEWLKNEELVSSLTDDNIDTRADHNLIINEARLSDSGNYTCLASNIVAKRRSSTATVVVFVNGGWSLWTEWSPCNVPCGRGVQKRSRTCTNPAPLNGGAFCQGMSVQKITCNALCPIDGGWEEWSAWTLCSVQCERQRGRECNDPPPRHRGKMCDGPSDTTENCTGGMCSQNGKLLHDVKPQSMDGSNDVALYSGLGAGIIAVTVLVVAVMLYRKNQSDYGVDVIDSSALTGGFQSFNFKTTRQGVADRAEYHAAKGHPPETFPRGLNRDYSNSTVERRSTKKGLLTPNSPHLNPTKDQLGTTGVFGHLGGRLVVPNTGVSLLVPHGAIAEDPTSEMFMVINQGESSVQTEEGFEILLGPEVTYGPPGIDLSRPVAMTIAHCAEVDADNWNVQLKRKIQDNKWEEVMSVEDESTSCYCLMDSSSCHLLLDQPGSYALVGEPLTQAAVKRLKLAVFGSMGPNPMDYSLRVYCVDDTPHAFQGVVATETCRGGQLLEEPKILPFRGNTFSLQVSIQDVPQFLWNIKPFTTCQEFSFSQVWCSNQQPLHCAFSLERYSPTTTQFSCKISVKQVKGHEQILQVYTSVAESKKESVLFFMQTDCTVTSQTGPKAFKIPLSIHQRICATFDTANTKGKDWQILAQKLHLDRNLLYFAKQQSPSAVILSLWEAQHQDTGDLDSLASALEEIGKIQSKSTVAKSHEEPESDSVHHFGTGSPDNPVCGMGELTNHETANSVPEYTS</sequence>
<dbReference type="GO" id="GO:0007411">
    <property type="term" value="P:axon guidance"/>
    <property type="evidence" value="ECO:0007669"/>
    <property type="project" value="TreeGrafter"/>
</dbReference>
<dbReference type="InterPro" id="IPR000884">
    <property type="entry name" value="TSP1_rpt"/>
</dbReference>
<dbReference type="RefSeq" id="XP_021477669.2">
    <property type="nucleotide sequence ID" value="XM_021621994.2"/>
</dbReference>
<feature type="region of interest" description="Disordered" evidence="15">
    <location>
        <begin position="871"/>
        <end position="919"/>
    </location>
</feature>
<feature type="region of interest" description="Disordered" evidence="15">
    <location>
        <begin position="437"/>
        <end position="481"/>
    </location>
</feature>
<feature type="domain" description="Death" evidence="16">
    <location>
        <begin position="813"/>
        <end position="868"/>
    </location>
</feature>
<dbReference type="InterPro" id="IPR057755">
    <property type="entry name" value="UNC5A-D-like_N"/>
</dbReference>
<reference evidence="19" key="2">
    <citation type="submission" date="2025-08" db="UniProtKB">
        <authorList>
            <consortium name="Ensembl"/>
        </authorList>
    </citation>
    <scope>IDENTIFICATION</scope>
</reference>
<dbReference type="SMART" id="SM00408">
    <property type="entry name" value="IGc2"/>
    <property type="match status" value="1"/>
</dbReference>
<evidence type="ECO:0000256" key="11">
    <source>
        <dbReference type="ARBA" id="ARBA00023170"/>
    </source>
</evidence>
<keyword evidence="10" id="KW-1015">Disulfide bond</keyword>
<dbReference type="PANTHER" id="PTHR12582">
    <property type="entry name" value="NETRIN RECEPTOR UNC5"/>
    <property type="match status" value="1"/>
</dbReference>
<feature type="domain" description="Ig-like" evidence="17">
    <location>
        <begin position="158"/>
        <end position="240"/>
    </location>
</feature>
<dbReference type="SMART" id="SM00005">
    <property type="entry name" value="DEATH"/>
    <property type="match status" value="1"/>
</dbReference>
<dbReference type="InterPro" id="IPR037936">
    <property type="entry name" value="UNC5A-D"/>
</dbReference>
<feature type="domain" description="ZU5" evidence="18">
    <location>
        <begin position="482"/>
        <end position="623"/>
    </location>
</feature>
<dbReference type="InterPro" id="IPR003599">
    <property type="entry name" value="Ig_sub"/>
</dbReference>
<dbReference type="InterPro" id="IPR000906">
    <property type="entry name" value="ZU5_dom"/>
</dbReference>
<keyword evidence="7" id="KW-0677">Repeat</keyword>
<dbReference type="PROSITE" id="PS50092">
    <property type="entry name" value="TSP1"/>
    <property type="match status" value="2"/>
</dbReference>
<comment type="subcellular location">
    <subcellularLocation>
        <location evidence="1 14">Cell membrane</location>
        <topology evidence="1 14">Single-pass type I membrane protein</topology>
    </subcellularLocation>
</comment>
<evidence type="ECO:0000313" key="19">
    <source>
        <dbReference type="Ensembl" id="ENSOMYP00000091017.2"/>
    </source>
</evidence>
<reference evidence="19" key="1">
    <citation type="submission" date="2020-07" db="EMBL/GenBank/DDBJ databases">
        <title>A long reads based de novo assembly of the rainbow trout Arlee double haploid line genome.</title>
        <authorList>
            <person name="Gao G."/>
            <person name="Palti Y."/>
        </authorList>
    </citation>
    <scope>NUCLEOTIDE SEQUENCE [LARGE SCALE GENOMIC DNA]</scope>
</reference>
<feature type="transmembrane region" description="Helical" evidence="14">
    <location>
        <begin position="372"/>
        <end position="395"/>
    </location>
</feature>
<dbReference type="Pfam" id="PF07679">
    <property type="entry name" value="I-set"/>
    <property type="match status" value="1"/>
</dbReference>
<dbReference type="Pfam" id="PF00791">
    <property type="entry name" value="ZU5"/>
    <property type="match status" value="1"/>
</dbReference>
<evidence type="ECO:0000256" key="14">
    <source>
        <dbReference type="RuleBase" id="RU367033"/>
    </source>
</evidence>
<dbReference type="Gene3D" id="2.60.40.10">
    <property type="entry name" value="Immunoglobulins"/>
    <property type="match status" value="2"/>
</dbReference>
<evidence type="ECO:0000256" key="12">
    <source>
        <dbReference type="ARBA" id="ARBA00023180"/>
    </source>
</evidence>
<keyword evidence="13 14" id="KW-0393">Immunoglobulin domain</keyword>
<dbReference type="Gene3D" id="1.10.533.10">
    <property type="entry name" value="Death Domain, Fas"/>
    <property type="match status" value="1"/>
</dbReference>
<dbReference type="GO" id="GO:0005042">
    <property type="term" value="F:netrin receptor activity"/>
    <property type="evidence" value="ECO:0007669"/>
    <property type="project" value="UniProtKB-UniRule"/>
</dbReference>
<dbReference type="SUPFAM" id="SSF47986">
    <property type="entry name" value="DEATH domain"/>
    <property type="match status" value="1"/>
</dbReference>
<feature type="compositionally biased region" description="Polar residues" evidence="15">
    <location>
        <begin position="908"/>
        <end position="919"/>
    </location>
</feature>
<dbReference type="Gene3D" id="2.60.220.30">
    <property type="match status" value="1"/>
</dbReference>
<dbReference type="PROSITE" id="PS51145">
    <property type="entry name" value="ZU5"/>
    <property type="match status" value="1"/>
</dbReference>
<keyword evidence="9 14" id="KW-0472">Membrane</keyword>
<dbReference type="InterPro" id="IPR033772">
    <property type="entry name" value="UPA"/>
</dbReference>
<keyword evidence="6 14" id="KW-0732">Signal</keyword>
<evidence type="ECO:0000256" key="10">
    <source>
        <dbReference type="ARBA" id="ARBA00023157"/>
    </source>
</evidence>
<comment type="function">
    <text evidence="14">Receptor for netrin required for axon guidance. Mediates axon repulsion of neuronal growth cones in the developing nervous system upon ligand binding.</text>
</comment>
<dbReference type="AlphaFoldDB" id="A0A8C7U665"/>
<dbReference type="InterPro" id="IPR007110">
    <property type="entry name" value="Ig-like_dom"/>
</dbReference>
<feature type="compositionally biased region" description="Basic and acidic residues" evidence="15">
    <location>
        <begin position="877"/>
        <end position="888"/>
    </location>
</feature>
<dbReference type="FunFam" id="2.60.40.10:FF:000037">
    <property type="entry name" value="Unc-5 netrin receptor C"/>
    <property type="match status" value="1"/>
</dbReference>
<dbReference type="Pfam" id="PF00531">
    <property type="entry name" value="Death"/>
    <property type="match status" value="1"/>
</dbReference>
<evidence type="ECO:0000256" key="4">
    <source>
        <dbReference type="ARBA" id="ARBA00022475"/>
    </source>
</evidence>
<dbReference type="Pfam" id="PF00090">
    <property type="entry name" value="TSP_1"/>
    <property type="match status" value="2"/>
</dbReference>
<dbReference type="FunFam" id="2.60.220.30:FF:000006">
    <property type="entry name" value="Unc-5 netrin receptor D"/>
    <property type="match status" value="1"/>
</dbReference>
<dbReference type="Ensembl" id="ENSOMYT00000099073.2">
    <property type="protein sequence ID" value="ENSOMYP00000091017.2"/>
    <property type="gene ID" value="ENSOMYG00000041212.2"/>
</dbReference>
<proteinExistence type="inferred from homology"/>